<feature type="chain" id="PRO_5004569428" description="Intracellular proteinase inhibitor BsuPI domain-containing protein" evidence="2">
    <location>
        <begin position="28"/>
        <end position="186"/>
    </location>
</feature>
<dbReference type="EMBL" id="ATMT01000086">
    <property type="protein sequence ID" value="EPY04418.1"/>
    <property type="molecule type" value="Genomic_DNA"/>
</dbReference>
<dbReference type="PATRIC" id="fig|1117108.3.peg.5210"/>
<protein>
    <recommendedName>
        <fullName evidence="3">Intracellular proteinase inhibitor BsuPI domain-containing protein</fullName>
    </recommendedName>
</protein>
<evidence type="ECO:0000313" key="5">
    <source>
        <dbReference type="Proteomes" id="UP000015344"/>
    </source>
</evidence>
<dbReference type="Proteomes" id="UP000015344">
    <property type="component" value="Unassembled WGS sequence"/>
</dbReference>
<evidence type="ECO:0000259" key="3">
    <source>
        <dbReference type="Pfam" id="PF12690"/>
    </source>
</evidence>
<evidence type="ECO:0000313" key="4">
    <source>
        <dbReference type="EMBL" id="EPY04418.1"/>
    </source>
</evidence>
<feature type="signal peptide" evidence="2">
    <location>
        <begin position="1"/>
        <end position="27"/>
    </location>
</feature>
<reference evidence="4 5" key="1">
    <citation type="submission" date="2013-05" db="EMBL/GenBank/DDBJ databases">
        <authorList>
            <person name="Strain E.A."/>
            <person name="Brown E."/>
            <person name="Allard M.W."/>
            <person name="Luo Y.L."/>
        </authorList>
    </citation>
    <scope>NUCLEOTIDE SEQUENCE [LARGE SCALE GENOMIC DNA]</scope>
    <source>
        <strain evidence="4 5">TS-15</strain>
    </source>
</reference>
<dbReference type="InterPro" id="IPR020481">
    <property type="entry name" value="Intracell_prot_inh_BsuPI"/>
</dbReference>
<dbReference type="Pfam" id="PF12690">
    <property type="entry name" value="BsuPI"/>
    <property type="match status" value="1"/>
</dbReference>
<comment type="caution">
    <text evidence="4">The sequence shown here is derived from an EMBL/GenBank/DDBJ whole genome shotgun (WGS) entry which is preliminary data.</text>
</comment>
<feature type="compositionally biased region" description="Low complexity" evidence="1">
    <location>
        <begin position="31"/>
        <end position="47"/>
    </location>
</feature>
<dbReference type="InterPro" id="IPR038144">
    <property type="entry name" value="IPI"/>
</dbReference>
<proteinExistence type="predicted"/>
<dbReference type="RefSeq" id="WP_021262213.1">
    <property type="nucleotide sequence ID" value="NZ_ATMT01000086.1"/>
</dbReference>
<feature type="domain" description="Intracellular proteinase inhibitor BsuPI" evidence="3">
    <location>
        <begin position="63"/>
        <end position="161"/>
    </location>
</feature>
<evidence type="ECO:0000256" key="1">
    <source>
        <dbReference type="SAM" id="MobiDB-lite"/>
    </source>
</evidence>
<accession>S9SJZ7</accession>
<keyword evidence="2" id="KW-0732">Signal</keyword>
<sequence length="186" mass="21148">MKKSIMLPLVWVSAIIFLVGSNQCAYAANQEQSQSKHQVQQIKPLPAKGKDKKEKKESKPSLQTTLSTEKKKDRLLIHMKLRNTSGKDITLSYSSHKYEIIVNNENNEEVFNWSDNKAFTQELIIQDLKKDGELSFTEEWNLKDKAKKKVPKGRYTVQIKMLVDVPSDTTASASPKLIASTVIELK</sequence>
<dbReference type="AlphaFoldDB" id="S9SJZ7"/>
<name>S9SJZ7_PAEAL</name>
<feature type="region of interest" description="Disordered" evidence="1">
    <location>
        <begin position="31"/>
        <end position="65"/>
    </location>
</feature>
<feature type="compositionally biased region" description="Basic and acidic residues" evidence="1">
    <location>
        <begin position="48"/>
        <end position="59"/>
    </location>
</feature>
<gene>
    <name evidence="4" type="ORF">PAALTS15_25204</name>
</gene>
<evidence type="ECO:0000256" key="2">
    <source>
        <dbReference type="SAM" id="SignalP"/>
    </source>
</evidence>
<organism evidence="4 5">
    <name type="scientific">Paenibacillus alvei TS-15</name>
    <dbReference type="NCBI Taxonomy" id="1117108"/>
    <lineage>
        <taxon>Bacteria</taxon>
        <taxon>Bacillati</taxon>
        <taxon>Bacillota</taxon>
        <taxon>Bacilli</taxon>
        <taxon>Bacillales</taxon>
        <taxon>Paenibacillaceae</taxon>
        <taxon>Paenibacillus</taxon>
    </lineage>
</organism>
<dbReference type="Gene3D" id="2.60.40.2360">
    <property type="entry name" value="Intracellular proteinase inhibitor BsuPI"/>
    <property type="match status" value="1"/>
</dbReference>